<dbReference type="PRINTS" id="PR01607">
    <property type="entry name" value="APYRASEFAMLY"/>
</dbReference>
<dbReference type="SUPFAM" id="SSF55816">
    <property type="entry name" value="5'-nucleotidase (syn. UDP-sugar hydrolase), C-terminal domain"/>
    <property type="match status" value="1"/>
</dbReference>
<dbReference type="PANTHER" id="PTHR11575:SF42">
    <property type="entry name" value="SULFUR OXIDATION PROTEIN SOXB"/>
    <property type="match status" value="1"/>
</dbReference>
<name>A0A1V3NH05_9GAMM</name>
<dbReference type="PROSITE" id="PS51318">
    <property type="entry name" value="TAT"/>
    <property type="match status" value="1"/>
</dbReference>
<dbReference type="OrthoDB" id="9803927at2"/>
<gene>
    <name evidence="3" type="ORF">B1C78_08850</name>
</gene>
<dbReference type="STRING" id="108003.B1C78_08850"/>
<dbReference type="SUPFAM" id="SSF56300">
    <property type="entry name" value="Metallo-dependent phosphatases"/>
    <property type="match status" value="1"/>
</dbReference>
<dbReference type="InterPro" id="IPR008334">
    <property type="entry name" value="5'-Nucleotdase_C"/>
</dbReference>
<dbReference type="InterPro" id="IPR036907">
    <property type="entry name" value="5'-Nucleotdase_C_sf"/>
</dbReference>
<evidence type="ECO:0000256" key="1">
    <source>
        <dbReference type="RuleBase" id="RU362119"/>
    </source>
</evidence>
<dbReference type="Gene3D" id="6.10.140.570">
    <property type="match status" value="1"/>
</dbReference>
<dbReference type="EMBL" id="MVBK01000048">
    <property type="protein sequence ID" value="OOG24320.1"/>
    <property type="molecule type" value="Genomic_DNA"/>
</dbReference>
<keyword evidence="4" id="KW-1185">Reference proteome</keyword>
<feature type="domain" description="5'-Nucleotidase C-terminal" evidence="2">
    <location>
        <begin position="419"/>
        <end position="547"/>
    </location>
</feature>
<dbReference type="InterPro" id="IPR006311">
    <property type="entry name" value="TAT_signal"/>
</dbReference>
<dbReference type="InterPro" id="IPR029052">
    <property type="entry name" value="Metallo-depent_PP-like"/>
</dbReference>
<dbReference type="Gene3D" id="3.60.21.10">
    <property type="match status" value="1"/>
</dbReference>
<reference evidence="3 4" key="1">
    <citation type="submission" date="2017-02" db="EMBL/GenBank/DDBJ databases">
        <title>Genomic diversity within the haloalkaliphilic genus Thioalkalivibrio.</title>
        <authorList>
            <person name="Ahn A.-C."/>
            <person name="Meier-Kolthoff J."/>
            <person name="Overmars L."/>
            <person name="Richter M."/>
            <person name="Woyke T."/>
            <person name="Sorokin D.Y."/>
            <person name="Muyzer G."/>
        </authorList>
    </citation>
    <scope>NUCLEOTIDE SEQUENCE [LARGE SCALE GENOMIC DNA]</scope>
    <source>
        <strain evidence="3 4">ALJD</strain>
    </source>
</reference>
<sequence length="597" mass="65926">MNLSRREFLQVLAAASAAGFSLTGCGNGAEQGNGNGRAANGPSNPYELQPYGNVTLMHYTDCHGQLLPIYFREPNINLGIADMHGRPPHVVGKRFLEYYNIEHPSLWSHAYTYLDFVELAEKYGKVGGFAHFATLVKNVRAQRPGALLLDGGDTWGGGSGTGLWTNAQDMVDIQKMVGVDIMTGHWEYTFGADRVKEVIENDFAGHIDFVAQNVVDTDWEERVFRPYVIKNQNGVNVAVIGQSFPYTPIANPRHFVPEWSFGIRHRQMQDVVNEARAEGAEVVVVLSHNGMDVDIKLASIVDGIDAIMGGHTHDAVPQPLEIKSPNGHTCLVTNAGSNTKFLGVLDLDVRNGQVQGYRYKLLPVFANLIEPDREMADHITNMRNQTVTFDGETFNMQEKLSEEIAEAEELLYRRGNFNGTFDQVICDALLEQIDAEIAFSPGFRWGTTVLPGQKITFEHVMDQTGLTYPAVTRNAMSGEMIKIVLEDVADNLFNEDPFYQQGGDMVRVGGLKYSIDLSKTIGERISDLELDGKPIDPSKDYVVAGWASVAEEPAGDTGRKIWDVLADHLRDHKTISAGEVNVPRIKGIGDNPGMEKV</sequence>
<dbReference type="Gene3D" id="3.90.780.10">
    <property type="entry name" value="5'-Nucleotidase, C-terminal domain"/>
    <property type="match status" value="1"/>
</dbReference>
<dbReference type="GO" id="GO:0000166">
    <property type="term" value="F:nucleotide binding"/>
    <property type="evidence" value="ECO:0007669"/>
    <property type="project" value="UniProtKB-KW"/>
</dbReference>
<dbReference type="GO" id="GO:0016787">
    <property type="term" value="F:hydrolase activity"/>
    <property type="evidence" value="ECO:0007669"/>
    <property type="project" value="UniProtKB-KW"/>
</dbReference>
<proteinExistence type="inferred from homology"/>
<dbReference type="PANTHER" id="PTHR11575">
    <property type="entry name" value="5'-NUCLEOTIDASE-RELATED"/>
    <property type="match status" value="1"/>
</dbReference>
<protein>
    <submittedName>
        <fullName evidence="3">Thiosulfohydrolase SoxB</fullName>
    </submittedName>
</protein>
<evidence type="ECO:0000313" key="3">
    <source>
        <dbReference type="EMBL" id="OOG24320.1"/>
    </source>
</evidence>
<dbReference type="InterPro" id="IPR006179">
    <property type="entry name" value="5_nucleotidase/apyrase"/>
</dbReference>
<dbReference type="Proteomes" id="UP000189462">
    <property type="component" value="Unassembled WGS sequence"/>
</dbReference>
<dbReference type="PROSITE" id="PS51257">
    <property type="entry name" value="PROKAR_LIPOPROTEIN"/>
    <property type="match status" value="1"/>
</dbReference>
<accession>A0A1V3NH05</accession>
<dbReference type="InterPro" id="IPR030998">
    <property type="entry name" value="Thiosulf_SoxB"/>
</dbReference>
<dbReference type="GO" id="GO:0009166">
    <property type="term" value="P:nucleotide catabolic process"/>
    <property type="evidence" value="ECO:0007669"/>
    <property type="project" value="InterPro"/>
</dbReference>
<dbReference type="GO" id="GO:0030288">
    <property type="term" value="C:outer membrane-bounded periplasmic space"/>
    <property type="evidence" value="ECO:0007669"/>
    <property type="project" value="TreeGrafter"/>
</dbReference>
<keyword evidence="1 3" id="KW-0378">Hydrolase</keyword>
<evidence type="ECO:0000313" key="4">
    <source>
        <dbReference type="Proteomes" id="UP000189462"/>
    </source>
</evidence>
<comment type="similarity">
    <text evidence="1">Belongs to the 5'-nucleotidase family.</text>
</comment>
<dbReference type="NCBIfam" id="TIGR04486">
    <property type="entry name" value="thiosulf_SoxB"/>
    <property type="match status" value="1"/>
</dbReference>
<organism evidence="3 4">
    <name type="scientific">Thioalkalivibrio denitrificans</name>
    <dbReference type="NCBI Taxonomy" id="108003"/>
    <lineage>
        <taxon>Bacteria</taxon>
        <taxon>Pseudomonadati</taxon>
        <taxon>Pseudomonadota</taxon>
        <taxon>Gammaproteobacteria</taxon>
        <taxon>Chromatiales</taxon>
        <taxon>Ectothiorhodospiraceae</taxon>
        <taxon>Thioalkalivibrio</taxon>
    </lineage>
</organism>
<comment type="caution">
    <text evidence="3">The sequence shown here is derived from an EMBL/GenBank/DDBJ whole genome shotgun (WGS) entry which is preliminary data.</text>
</comment>
<dbReference type="RefSeq" id="WP_077278794.1">
    <property type="nucleotide sequence ID" value="NZ_MVBK01000048.1"/>
</dbReference>
<dbReference type="AlphaFoldDB" id="A0A1V3NH05"/>
<dbReference type="Pfam" id="PF02872">
    <property type="entry name" value="5_nucleotid_C"/>
    <property type="match status" value="1"/>
</dbReference>
<keyword evidence="1" id="KW-0547">Nucleotide-binding</keyword>
<evidence type="ECO:0000259" key="2">
    <source>
        <dbReference type="Pfam" id="PF02872"/>
    </source>
</evidence>